<feature type="domain" description="C2H2-type" evidence="9">
    <location>
        <begin position="790"/>
        <end position="818"/>
    </location>
</feature>
<dbReference type="PROSITE" id="PS50157">
    <property type="entry name" value="ZINC_FINGER_C2H2_2"/>
    <property type="match status" value="9"/>
</dbReference>
<evidence type="ECO:0000313" key="10">
    <source>
        <dbReference type="EMBL" id="KAH3882958.1"/>
    </source>
</evidence>
<evidence type="ECO:0000313" key="11">
    <source>
        <dbReference type="Proteomes" id="UP000828390"/>
    </source>
</evidence>
<dbReference type="Pfam" id="PF00096">
    <property type="entry name" value="zf-C2H2"/>
    <property type="match status" value="1"/>
</dbReference>
<dbReference type="Gene3D" id="3.30.160.60">
    <property type="entry name" value="Classic Zinc Finger"/>
    <property type="match status" value="6"/>
</dbReference>
<evidence type="ECO:0000256" key="6">
    <source>
        <dbReference type="ARBA" id="ARBA00023242"/>
    </source>
</evidence>
<dbReference type="PANTHER" id="PTHR24388:SF54">
    <property type="entry name" value="PROTEIN ESCARGOT"/>
    <property type="match status" value="1"/>
</dbReference>
<dbReference type="SMART" id="SM00355">
    <property type="entry name" value="ZnF_C2H2"/>
    <property type="match status" value="11"/>
</dbReference>
<dbReference type="GO" id="GO:0008270">
    <property type="term" value="F:zinc ion binding"/>
    <property type="evidence" value="ECO:0007669"/>
    <property type="project" value="UniProtKB-KW"/>
</dbReference>
<dbReference type="GO" id="GO:0005634">
    <property type="term" value="C:nucleus"/>
    <property type="evidence" value="ECO:0007669"/>
    <property type="project" value="UniProtKB-SubCell"/>
</dbReference>
<feature type="domain" description="C2H2-type" evidence="9">
    <location>
        <begin position="847"/>
        <end position="874"/>
    </location>
</feature>
<dbReference type="OrthoDB" id="6151588at2759"/>
<feature type="domain" description="C2H2-type" evidence="9">
    <location>
        <begin position="819"/>
        <end position="846"/>
    </location>
</feature>
<keyword evidence="4 7" id="KW-0863">Zinc-finger</keyword>
<evidence type="ECO:0000256" key="3">
    <source>
        <dbReference type="ARBA" id="ARBA00022737"/>
    </source>
</evidence>
<dbReference type="PROSITE" id="PS00028">
    <property type="entry name" value="ZINC_FINGER_C2H2_1"/>
    <property type="match status" value="6"/>
</dbReference>
<reference evidence="10" key="1">
    <citation type="journal article" date="2019" name="bioRxiv">
        <title>The Genome of the Zebra Mussel, Dreissena polymorpha: A Resource for Invasive Species Research.</title>
        <authorList>
            <person name="McCartney M.A."/>
            <person name="Auch B."/>
            <person name="Kono T."/>
            <person name="Mallez S."/>
            <person name="Zhang Y."/>
            <person name="Obille A."/>
            <person name="Becker A."/>
            <person name="Abrahante J.E."/>
            <person name="Garbe J."/>
            <person name="Badalamenti J.P."/>
            <person name="Herman A."/>
            <person name="Mangelson H."/>
            <person name="Liachko I."/>
            <person name="Sullivan S."/>
            <person name="Sone E.D."/>
            <person name="Koren S."/>
            <person name="Silverstein K.A.T."/>
            <person name="Beckman K.B."/>
            <person name="Gohl D.M."/>
        </authorList>
    </citation>
    <scope>NUCLEOTIDE SEQUENCE</scope>
    <source>
        <strain evidence="10">Duluth1</strain>
        <tissue evidence="10">Whole animal</tissue>
    </source>
</reference>
<evidence type="ECO:0000256" key="2">
    <source>
        <dbReference type="ARBA" id="ARBA00022723"/>
    </source>
</evidence>
<dbReference type="GO" id="GO:0000978">
    <property type="term" value="F:RNA polymerase II cis-regulatory region sequence-specific DNA binding"/>
    <property type="evidence" value="ECO:0007669"/>
    <property type="project" value="TreeGrafter"/>
</dbReference>
<dbReference type="Pfam" id="PF12874">
    <property type="entry name" value="zf-met"/>
    <property type="match status" value="1"/>
</dbReference>
<keyword evidence="5" id="KW-0862">Zinc</keyword>
<dbReference type="SUPFAM" id="SSF57667">
    <property type="entry name" value="beta-beta-alpha zinc fingers"/>
    <property type="match status" value="4"/>
</dbReference>
<comment type="caution">
    <text evidence="10">The sequence shown here is derived from an EMBL/GenBank/DDBJ whole genome shotgun (WGS) entry which is preliminary data.</text>
</comment>
<keyword evidence="6" id="KW-0539">Nucleus</keyword>
<dbReference type="InterPro" id="IPR036236">
    <property type="entry name" value="Znf_C2H2_sf"/>
</dbReference>
<dbReference type="GO" id="GO:0000981">
    <property type="term" value="F:DNA-binding transcription factor activity, RNA polymerase II-specific"/>
    <property type="evidence" value="ECO:0007669"/>
    <property type="project" value="TreeGrafter"/>
</dbReference>
<feature type="domain" description="C2H2-type" evidence="9">
    <location>
        <begin position="881"/>
        <end position="904"/>
    </location>
</feature>
<keyword evidence="11" id="KW-1185">Reference proteome</keyword>
<evidence type="ECO:0000259" key="9">
    <source>
        <dbReference type="PROSITE" id="PS50157"/>
    </source>
</evidence>
<accession>A0A9D4RXW2</accession>
<evidence type="ECO:0000256" key="8">
    <source>
        <dbReference type="SAM" id="MobiDB-lite"/>
    </source>
</evidence>
<feature type="region of interest" description="Disordered" evidence="8">
    <location>
        <begin position="1"/>
        <end position="20"/>
    </location>
</feature>
<feature type="compositionally biased region" description="Polar residues" evidence="8">
    <location>
        <begin position="310"/>
        <end position="321"/>
    </location>
</feature>
<keyword evidence="3" id="KW-0677">Repeat</keyword>
<dbReference type="EMBL" id="JAIWYP010000001">
    <property type="protein sequence ID" value="KAH3882958.1"/>
    <property type="molecule type" value="Genomic_DNA"/>
</dbReference>
<feature type="region of interest" description="Disordered" evidence="8">
    <location>
        <begin position="295"/>
        <end position="321"/>
    </location>
</feature>
<dbReference type="AlphaFoldDB" id="A0A9D4RXW2"/>
<organism evidence="10 11">
    <name type="scientific">Dreissena polymorpha</name>
    <name type="common">Zebra mussel</name>
    <name type="synonym">Mytilus polymorpha</name>
    <dbReference type="NCBI Taxonomy" id="45954"/>
    <lineage>
        <taxon>Eukaryota</taxon>
        <taxon>Metazoa</taxon>
        <taxon>Spiralia</taxon>
        <taxon>Lophotrochozoa</taxon>
        <taxon>Mollusca</taxon>
        <taxon>Bivalvia</taxon>
        <taxon>Autobranchia</taxon>
        <taxon>Heteroconchia</taxon>
        <taxon>Euheterodonta</taxon>
        <taxon>Imparidentia</taxon>
        <taxon>Neoheterodontei</taxon>
        <taxon>Myida</taxon>
        <taxon>Dreissenoidea</taxon>
        <taxon>Dreissenidae</taxon>
        <taxon>Dreissena</taxon>
    </lineage>
</organism>
<proteinExistence type="predicted"/>
<feature type="compositionally biased region" description="Basic residues" evidence="8">
    <location>
        <begin position="10"/>
        <end position="20"/>
    </location>
</feature>
<evidence type="ECO:0000256" key="4">
    <source>
        <dbReference type="ARBA" id="ARBA00022771"/>
    </source>
</evidence>
<evidence type="ECO:0000256" key="5">
    <source>
        <dbReference type="ARBA" id="ARBA00022833"/>
    </source>
</evidence>
<feature type="domain" description="C2H2-type" evidence="9">
    <location>
        <begin position="491"/>
        <end position="519"/>
    </location>
</feature>
<protein>
    <recommendedName>
        <fullName evidence="9">C2H2-type domain-containing protein</fullName>
    </recommendedName>
</protein>
<sequence length="980" mass="110583">MSDIIDIGPRKRGRPSKLSKLKGVAQLAQMAQMMKRPILPIMAKRRPIRQVGRPRTRHIVEGYDEPRTKTALNIGQEYERWQELMERQEIDSQEAMAKMLLDSWESKEIIKEPSGIQVSTSTLKDFETLRTRHKKSADEMIRSLVKGDGEQGSTVVVLSDDVARSFDMLKQGLKTNAINCMKHLLHVREKYQTQKGKGLVKPDMAMSVKAAVREEITRLAAEGMFSPSSAAKCGCKLSDRCEKVEKVEKAESNKNGDKNVFPYINNLVAENSPETVKKRPRKTLPHRVIVKVNDGESEDSDNDLKILEPNSMQTGAPTDSQENSLISYNYVIKPPISSQQNTSHSSSGLAVQTSPPQFPNFVQLVGTPQVLMPTGSNSLFLQPGTTLMYTSGNPSSHPQQTRNISTPTQTTAAVNSPMVYKVRGETVVPNENGLLKCPFCSFMAGSIGSLRTHCSHHPVPAFKCVLCEKSYLDENKLKEHFETRHEHSVHFLCQVCSKEFTSKGGLKYHLKSTHVKDFKYFCEECCKGFNTENMYINHCQKHDRQYQYKCSHCSREFNTWTTFTNHRNSCMQTGSLSEHVCSMCGDEFQNEAELNEHIDYEHCDVSRFRCICSQEFRFRKAFEDHKAFCANSMHSKKMSAAAEMQNVESVNAEDGLSNLAIINVESLFDSNNKGTDIDFDDNSSDSIQITNLESGELYTCSLSSQDGIKLEPEENSPSKSPKGIRIHACKLCEYKTPKKSHLKRHELTHFRKTGRPKLIFPKPVVPVSSKSDHTASITEKRGTKYYHARYKCDKCTRTFSSKGGIAYHQQTKHNNAYKYKCETCDKGFNTYQHYVGHKNTHTGVRPYVCPMCNVGFSYPSVLSSHKRVCKGSGMNGHLDLFPCIHCKEKFALPSALENHILETHFDVIKSSFLCVCGQEFQLQALYDFHKRSCNLSEPNSSLIIESALHDIEMGNGYNHDNGEPVLESMPASFSQPVFPS</sequence>
<name>A0A9D4RXW2_DREPO</name>
<dbReference type="InterPro" id="IPR013087">
    <property type="entry name" value="Znf_C2H2_type"/>
</dbReference>
<gene>
    <name evidence="10" type="ORF">DPMN_006905</name>
</gene>
<comment type="subcellular location">
    <subcellularLocation>
        <location evidence="1">Nucleus</location>
    </subcellularLocation>
</comment>
<dbReference type="InterPro" id="IPR050527">
    <property type="entry name" value="Snail/Krueppel_Znf"/>
</dbReference>
<evidence type="ECO:0000256" key="1">
    <source>
        <dbReference type="ARBA" id="ARBA00004123"/>
    </source>
</evidence>
<dbReference type="Proteomes" id="UP000828390">
    <property type="component" value="Unassembled WGS sequence"/>
</dbReference>
<dbReference type="PANTHER" id="PTHR24388">
    <property type="entry name" value="ZINC FINGER PROTEIN"/>
    <property type="match status" value="1"/>
</dbReference>
<feature type="domain" description="C2H2-type" evidence="9">
    <location>
        <begin position="520"/>
        <end position="547"/>
    </location>
</feature>
<feature type="domain" description="C2H2-type" evidence="9">
    <location>
        <begin position="462"/>
        <end position="485"/>
    </location>
</feature>
<keyword evidence="2" id="KW-0479">Metal-binding</keyword>
<reference evidence="10" key="2">
    <citation type="submission" date="2020-11" db="EMBL/GenBank/DDBJ databases">
        <authorList>
            <person name="McCartney M.A."/>
            <person name="Auch B."/>
            <person name="Kono T."/>
            <person name="Mallez S."/>
            <person name="Becker A."/>
            <person name="Gohl D.M."/>
            <person name="Silverstein K.A.T."/>
            <person name="Koren S."/>
            <person name="Bechman K.B."/>
            <person name="Herman A."/>
            <person name="Abrahante J.E."/>
            <person name="Garbe J."/>
        </authorList>
    </citation>
    <scope>NUCLEOTIDE SEQUENCE</scope>
    <source>
        <strain evidence="10">Duluth1</strain>
        <tissue evidence="10">Whole animal</tissue>
    </source>
</reference>
<feature type="domain" description="C2H2-type" evidence="9">
    <location>
        <begin position="548"/>
        <end position="577"/>
    </location>
</feature>
<feature type="domain" description="C2H2-type" evidence="9">
    <location>
        <begin position="579"/>
        <end position="602"/>
    </location>
</feature>
<evidence type="ECO:0000256" key="7">
    <source>
        <dbReference type="PROSITE-ProRule" id="PRU00042"/>
    </source>
</evidence>